<comment type="caution">
    <text evidence="9">The sequence shown here is derived from an EMBL/GenBank/DDBJ whole genome shotgun (WGS) entry which is preliminary data.</text>
</comment>
<feature type="domain" description="TRAF-type" evidence="8">
    <location>
        <begin position="201"/>
        <end position="248"/>
    </location>
</feature>
<evidence type="ECO:0000313" key="10">
    <source>
        <dbReference type="Proteomes" id="UP001303115"/>
    </source>
</evidence>
<feature type="coiled-coil region" evidence="5">
    <location>
        <begin position="364"/>
        <end position="394"/>
    </location>
</feature>
<evidence type="ECO:0000259" key="7">
    <source>
        <dbReference type="PROSITE" id="PS50089"/>
    </source>
</evidence>
<evidence type="ECO:0000256" key="1">
    <source>
        <dbReference type="ARBA" id="ARBA00022723"/>
    </source>
</evidence>
<evidence type="ECO:0000313" key="9">
    <source>
        <dbReference type="EMBL" id="KAK4031998.1"/>
    </source>
</evidence>
<dbReference type="GO" id="GO:0008270">
    <property type="term" value="F:zinc ion binding"/>
    <property type="evidence" value="ECO:0007669"/>
    <property type="project" value="UniProtKB-KW"/>
</dbReference>
<feature type="region of interest" description="Disordered" evidence="6">
    <location>
        <begin position="437"/>
        <end position="493"/>
    </location>
</feature>
<dbReference type="PANTHER" id="PTHR10131:SF94">
    <property type="entry name" value="TNF RECEPTOR-ASSOCIATED FACTOR 4"/>
    <property type="match status" value="1"/>
</dbReference>
<dbReference type="PROSITE" id="PS50145">
    <property type="entry name" value="ZF_TRAF"/>
    <property type="match status" value="1"/>
</dbReference>
<feature type="compositionally biased region" description="Basic and acidic residues" evidence="6">
    <location>
        <begin position="298"/>
        <end position="309"/>
    </location>
</feature>
<reference evidence="10" key="1">
    <citation type="journal article" date="2023" name="Mol. Phylogenet. Evol.">
        <title>Genome-scale phylogeny and comparative genomics of the fungal order Sordariales.</title>
        <authorList>
            <person name="Hensen N."/>
            <person name="Bonometti L."/>
            <person name="Westerberg I."/>
            <person name="Brannstrom I.O."/>
            <person name="Guillou S."/>
            <person name="Cros-Aarteil S."/>
            <person name="Calhoun S."/>
            <person name="Haridas S."/>
            <person name="Kuo A."/>
            <person name="Mondo S."/>
            <person name="Pangilinan J."/>
            <person name="Riley R."/>
            <person name="LaButti K."/>
            <person name="Andreopoulos B."/>
            <person name="Lipzen A."/>
            <person name="Chen C."/>
            <person name="Yan M."/>
            <person name="Daum C."/>
            <person name="Ng V."/>
            <person name="Clum A."/>
            <person name="Steindorff A."/>
            <person name="Ohm R.A."/>
            <person name="Martin F."/>
            <person name="Silar P."/>
            <person name="Natvig D.O."/>
            <person name="Lalanne C."/>
            <person name="Gautier V."/>
            <person name="Ament-Velasquez S.L."/>
            <person name="Kruys A."/>
            <person name="Hutchinson M.I."/>
            <person name="Powell A.J."/>
            <person name="Barry K."/>
            <person name="Miller A.N."/>
            <person name="Grigoriev I.V."/>
            <person name="Debuchy R."/>
            <person name="Gladieux P."/>
            <person name="Hiltunen Thoren M."/>
            <person name="Johannesson H."/>
        </authorList>
    </citation>
    <scope>NUCLEOTIDE SEQUENCE [LARGE SCALE GENOMIC DNA]</scope>
    <source>
        <strain evidence="10">CBS 284.82</strain>
    </source>
</reference>
<dbReference type="PANTHER" id="PTHR10131">
    <property type="entry name" value="TNF RECEPTOR ASSOCIATED FACTOR"/>
    <property type="match status" value="1"/>
</dbReference>
<feature type="region of interest" description="Disordered" evidence="6">
    <location>
        <begin position="298"/>
        <end position="352"/>
    </location>
</feature>
<dbReference type="Gene3D" id="3.30.40.10">
    <property type="entry name" value="Zinc/RING finger domain, C3HC4 (zinc finger)"/>
    <property type="match status" value="2"/>
</dbReference>
<evidence type="ECO:0000256" key="6">
    <source>
        <dbReference type="SAM" id="MobiDB-lite"/>
    </source>
</evidence>
<evidence type="ECO:0000256" key="5">
    <source>
        <dbReference type="SAM" id="Coils"/>
    </source>
</evidence>
<feature type="domain" description="RING-type" evidence="7">
    <location>
        <begin position="65"/>
        <end position="103"/>
    </location>
</feature>
<evidence type="ECO:0000259" key="8">
    <source>
        <dbReference type="PROSITE" id="PS50145"/>
    </source>
</evidence>
<feature type="compositionally biased region" description="Gly residues" evidence="6">
    <location>
        <begin position="447"/>
        <end position="464"/>
    </location>
</feature>
<accession>A0AAN6P584</accession>
<dbReference type="PROSITE" id="PS50089">
    <property type="entry name" value="ZF_RING_2"/>
    <property type="match status" value="1"/>
</dbReference>
<dbReference type="SUPFAM" id="SSF57850">
    <property type="entry name" value="RING/U-box"/>
    <property type="match status" value="1"/>
</dbReference>
<keyword evidence="5" id="KW-0175">Coiled coil</keyword>
<dbReference type="SMART" id="SM00184">
    <property type="entry name" value="RING"/>
    <property type="match status" value="1"/>
</dbReference>
<proteinExistence type="predicted"/>
<dbReference type="AlphaFoldDB" id="A0AAN6P584"/>
<protein>
    <submittedName>
        <fullName evidence="9">Uncharacterized protein</fullName>
    </submittedName>
</protein>
<dbReference type="InterPro" id="IPR001293">
    <property type="entry name" value="Znf_TRAF"/>
</dbReference>
<sequence>MPPPNTPEEGMAADGLQPLYDEPLQTSSSHPSSEMAHASQDESCILKLDYQNIEYIEPIDDTLLCPICKTPFHSPITTACGHTFCAACINRALETQPTCPIDRQPINKTRDYRRLPLIIKDQLDRLQVKCPNRGCDYECSREHLEGHYERRCEFTQVRCPDPTCTKLVARRDAIATKDCMHVDVACEFCDQSMSFPQLTGHYNHECDANFTECPDCNTPVVRHRLVKHRTQDCPEGNTQCKWHTAGCKVVDKRRIVQEHEQSGCSFEVVGRLMQQRVEDRKTIDELAARLTKVELAQSRRRERRIEHSSRAGRSPIASSSRSAHTTTNLPDITLNNNHMPLFPGSAADDSAAGGSAEDYMLARFERLETQLERFERLETQLEQVRQQAREIDTRQSHMILQQATHFSEQLAEIGSKVGVVNMHMSWLMSLQRQSNAQQRAGSAAAGGSSGSGMSHGSGSGGGARPGSSDDSGVRYLGESRRHSEGRPESLHRL</sequence>
<feature type="compositionally biased region" description="Polar residues" evidence="6">
    <location>
        <begin position="316"/>
        <end position="338"/>
    </location>
</feature>
<feature type="region of interest" description="Disordered" evidence="6">
    <location>
        <begin position="1"/>
        <end position="36"/>
    </location>
</feature>
<keyword evidence="1 4" id="KW-0479">Metal-binding</keyword>
<dbReference type="SUPFAM" id="SSF49599">
    <property type="entry name" value="TRAF domain-like"/>
    <property type="match status" value="1"/>
</dbReference>
<keyword evidence="2 4" id="KW-0863">Zinc-finger</keyword>
<dbReference type="Pfam" id="PF02176">
    <property type="entry name" value="zf-TRAF"/>
    <property type="match status" value="1"/>
</dbReference>
<dbReference type="InterPro" id="IPR001841">
    <property type="entry name" value="Znf_RING"/>
</dbReference>
<dbReference type="Proteomes" id="UP001303115">
    <property type="component" value="Unassembled WGS sequence"/>
</dbReference>
<keyword evidence="3 4" id="KW-0862">Zinc</keyword>
<feature type="compositionally biased region" description="Basic and acidic residues" evidence="6">
    <location>
        <begin position="477"/>
        <end position="493"/>
    </location>
</feature>
<evidence type="ECO:0000256" key="4">
    <source>
        <dbReference type="PROSITE-ProRule" id="PRU00207"/>
    </source>
</evidence>
<name>A0AAN6P584_9PEZI</name>
<dbReference type="EMBL" id="MU854664">
    <property type="protein sequence ID" value="KAK4031998.1"/>
    <property type="molecule type" value="Genomic_DNA"/>
</dbReference>
<feature type="zinc finger region" description="TRAF-type" evidence="4">
    <location>
        <begin position="201"/>
        <end position="248"/>
    </location>
</feature>
<dbReference type="PROSITE" id="PS00518">
    <property type="entry name" value="ZF_RING_1"/>
    <property type="match status" value="1"/>
</dbReference>
<organism evidence="9 10">
    <name type="scientific">Parachaetomium inaequale</name>
    <dbReference type="NCBI Taxonomy" id="2588326"/>
    <lineage>
        <taxon>Eukaryota</taxon>
        <taxon>Fungi</taxon>
        <taxon>Dikarya</taxon>
        <taxon>Ascomycota</taxon>
        <taxon>Pezizomycotina</taxon>
        <taxon>Sordariomycetes</taxon>
        <taxon>Sordariomycetidae</taxon>
        <taxon>Sordariales</taxon>
        <taxon>Chaetomiaceae</taxon>
        <taxon>Parachaetomium</taxon>
    </lineage>
</organism>
<dbReference type="InterPro" id="IPR017907">
    <property type="entry name" value="Znf_RING_CS"/>
</dbReference>
<keyword evidence="10" id="KW-1185">Reference proteome</keyword>
<evidence type="ECO:0000256" key="2">
    <source>
        <dbReference type="ARBA" id="ARBA00022771"/>
    </source>
</evidence>
<dbReference type="InterPro" id="IPR013083">
    <property type="entry name" value="Znf_RING/FYVE/PHD"/>
</dbReference>
<evidence type="ECO:0000256" key="3">
    <source>
        <dbReference type="ARBA" id="ARBA00022833"/>
    </source>
</evidence>
<gene>
    <name evidence="9" type="ORF">C8A01DRAFT_20869</name>
</gene>
<dbReference type="Pfam" id="PF13923">
    <property type="entry name" value="zf-C3HC4_2"/>
    <property type="match status" value="1"/>
</dbReference>